<gene>
    <name evidence="2" type="ORF">JIG36_02905</name>
</gene>
<dbReference type="EMBL" id="JAENHP010000001">
    <property type="protein sequence ID" value="MBM2614505.1"/>
    <property type="molecule type" value="Genomic_DNA"/>
</dbReference>
<feature type="chain" id="PRO_5046620693" evidence="1">
    <location>
        <begin position="28"/>
        <end position="130"/>
    </location>
</feature>
<accession>A0ABS2A3T1</accession>
<sequence>MRFLTASAAVLTALLTTLLVAPQPAAAANRQVSCRVTSQWTCVTAPLSTADTTIFHLSTQGIPNDPTGIRGDSFVIVRDLRIAGTPEVLREYRWYGDEHNHWRSQVYSTYQAELHCPTKCQNAVLYFANY</sequence>
<name>A0ABS2A3T1_9ACTN</name>
<evidence type="ECO:0000313" key="3">
    <source>
        <dbReference type="Proteomes" id="UP000632138"/>
    </source>
</evidence>
<reference evidence="2 3" key="1">
    <citation type="submission" date="2021-01" db="EMBL/GenBank/DDBJ databases">
        <title>Actinoplanes sp. nov. LDG1-06 isolated from lichen.</title>
        <authorList>
            <person name="Saeng-In P."/>
            <person name="Phongsopitanun W."/>
            <person name="Kanchanasin P."/>
            <person name="Yuki M."/>
            <person name="Kudo T."/>
            <person name="Ohkuma M."/>
            <person name="Tanasupawat S."/>
        </authorList>
    </citation>
    <scope>NUCLEOTIDE SEQUENCE [LARGE SCALE GENOMIC DNA]</scope>
    <source>
        <strain evidence="2 3">LDG1-06</strain>
    </source>
</reference>
<proteinExistence type="predicted"/>
<organism evidence="2 3">
    <name type="scientific">Paractinoplanes ovalisporus</name>
    <dbReference type="NCBI Taxonomy" id="2810368"/>
    <lineage>
        <taxon>Bacteria</taxon>
        <taxon>Bacillati</taxon>
        <taxon>Actinomycetota</taxon>
        <taxon>Actinomycetes</taxon>
        <taxon>Micromonosporales</taxon>
        <taxon>Micromonosporaceae</taxon>
        <taxon>Paractinoplanes</taxon>
    </lineage>
</organism>
<keyword evidence="1" id="KW-0732">Signal</keyword>
<evidence type="ECO:0000256" key="1">
    <source>
        <dbReference type="SAM" id="SignalP"/>
    </source>
</evidence>
<dbReference type="Proteomes" id="UP000632138">
    <property type="component" value="Unassembled WGS sequence"/>
</dbReference>
<keyword evidence="3" id="KW-1185">Reference proteome</keyword>
<protein>
    <submittedName>
        <fullName evidence="2">Uncharacterized protein</fullName>
    </submittedName>
</protein>
<dbReference type="RefSeq" id="WP_203374390.1">
    <property type="nucleotide sequence ID" value="NZ_JAENHP010000001.1"/>
</dbReference>
<comment type="caution">
    <text evidence="2">The sequence shown here is derived from an EMBL/GenBank/DDBJ whole genome shotgun (WGS) entry which is preliminary data.</text>
</comment>
<evidence type="ECO:0000313" key="2">
    <source>
        <dbReference type="EMBL" id="MBM2614505.1"/>
    </source>
</evidence>
<feature type="signal peptide" evidence="1">
    <location>
        <begin position="1"/>
        <end position="27"/>
    </location>
</feature>